<feature type="region of interest" description="Disordered" evidence="1">
    <location>
        <begin position="109"/>
        <end position="176"/>
    </location>
</feature>
<feature type="compositionally biased region" description="Low complexity" evidence="1">
    <location>
        <begin position="109"/>
        <end position="128"/>
    </location>
</feature>
<organism evidence="3 4">
    <name type="scientific">Knipowitschia caucasica</name>
    <name type="common">Caucasian dwarf goby</name>
    <name type="synonym">Pomatoschistus caucasicus</name>
    <dbReference type="NCBI Taxonomy" id="637954"/>
    <lineage>
        <taxon>Eukaryota</taxon>
        <taxon>Metazoa</taxon>
        <taxon>Chordata</taxon>
        <taxon>Craniata</taxon>
        <taxon>Vertebrata</taxon>
        <taxon>Euteleostomi</taxon>
        <taxon>Actinopterygii</taxon>
        <taxon>Neopterygii</taxon>
        <taxon>Teleostei</taxon>
        <taxon>Neoteleostei</taxon>
        <taxon>Acanthomorphata</taxon>
        <taxon>Gobiaria</taxon>
        <taxon>Gobiiformes</taxon>
        <taxon>Gobioidei</taxon>
        <taxon>Gobiidae</taxon>
        <taxon>Gobiinae</taxon>
        <taxon>Knipowitschia</taxon>
    </lineage>
</organism>
<keyword evidence="2" id="KW-0732">Signal</keyword>
<feature type="chain" id="PRO_5043416097" description="Chemokine interleukin-8-like domain-containing protein" evidence="2">
    <location>
        <begin position="25"/>
        <end position="176"/>
    </location>
</feature>
<dbReference type="Proteomes" id="UP001497482">
    <property type="component" value="Chromosome 12"/>
</dbReference>
<dbReference type="GO" id="GO:0006955">
    <property type="term" value="P:immune response"/>
    <property type="evidence" value="ECO:0007669"/>
    <property type="project" value="InterPro"/>
</dbReference>
<dbReference type="GO" id="GO:0005576">
    <property type="term" value="C:extracellular region"/>
    <property type="evidence" value="ECO:0007669"/>
    <property type="project" value="InterPro"/>
</dbReference>
<feature type="compositionally biased region" description="Polar residues" evidence="1">
    <location>
        <begin position="133"/>
        <end position="158"/>
    </location>
</feature>
<dbReference type="SUPFAM" id="SSF54117">
    <property type="entry name" value="Interleukin 8-like chemokines"/>
    <property type="match status" value="1"/>
</dbReference>
<accession>A0AAV2JJI6</accession>
<feature type="signal peptide" evidence="2">
    <location>
        <begin position="1"/>
        <end position="24"/>
    </location>
</feature>
<dbReference type="Gene3D" id="2.40.50.40">
    <property type="match status" value="1"/>
</dbReference>
<name>A0AAV2JJI6_KNICA</name>
<dbReference type="AlphaFoldDB" id="A0AAV2JJI6"/>
<feature type="compositionally biased region" description="Acidic residues" evidence="1">
    <location>
        <begin position="166"/>
        <end position="176"/>
    </location>
</feature>
<protein>
    <recommendedName>
        <fullName evidence="5">Chemokine interleukin-8-like domain-containing protein</fullName>
    </recommendedName>
</protein>
<dbReference type="EMBL" id="OZ035834">
    <property type="protein sequence ID" value="CAL1575344.1"/>
    <property type="molecule type" value="Genomic_DNA"/>
</dbReference>
<proteinExistence type="predicted"/>
<evidence type="ECO:0008006" key="5">
    <source>
        <dbReference type="Google" id="ProtNLM"/>
    </source>
</evidence>
<evidence type="ECO:0000313" key="3">
    <source>
        <dbReference type="EMBL" id="CAL1575344.1"/>
    </source>
</evidence>
<gene>
    <name evidence="3" type="ORF">KC01_LOCUS6931</name>
</gene>
<evidence type="ECO:0000256" key="2">
    <source>
        <dbReference type="SAM" id="SignalP"/>
    </source>
</evidence>
<evidence type="ECO:0000256" key="1">
    <source>
        <dbReference type="SAM" id="MobiDB-lite"/>
    </source>
</evidence>
<reference evidence="3 4" key="1">
    <citation type="submission" date="2024-04" db="EMBL/GenBank/DDBJ databases">
        <authorList>
            <person name="Waldvogel A.-M."/>
            <person name="Schoenle A."/>
        </authorList>
    </citation>
    <scope>NUCLEOTIDE SEQUENCE [LARGE SCALE GENOMIC DNA]</scope>
</reference>
<evidence type="ECO:0000313" key="4">
    <source>
        <dbReference type="Proteomes" id="UP001497482"/>
    </source>
</evidence>
<dbReference type="InterPro" id="IPR036048">
    <property type="entry name" value="Interleukin_8-like_sf"/>
</dbReference>
<keyword evidence="4" id="KW-1185">Reference proteome</keyword>
<sequence>MSFLCVKSLLLMSALLLAVSYCESSVEKLSSCCRAVSPLKINQKIINIIPQRPFGECVPAFIVQTETSLFCVSPTARWARAEVQRIKEEKERMKAATAPPTMSLYTILSSSAAPPTPTPTSAQPSPVSELSAGETSAQPSPVSELSAAETSAQPNLTHGSPLPPTADDEMPSENSI</sequence>
<dbReference type="GO" id="GO:0008009">
    <property type="term" value="F:chemokine activity"/>
    <property type="evidence" value="ECO:0007669"/>
    <property type="project" value="InterPro"/>
</dbReference>